<evidence type="ECO:0008006" key="3">
    <source>
        <dbReference type="Google" id="ProtNLM"/>
    </source>
</evidence>
<dbReference type="AlphaFoldDB" id="A0A0F6U667"/>
<dbReference type="HOGENOM" id="CLU_133172_1_0_3"/>
<organism evidence="1 2">
    <name type="scientific">Microcystis aeruginosa NIES-2549</name>
    <dbReference type="NCBI Taxonomy" id="1641812"/>
    <lineage>
        <taxon>Bacteria</taxon>
        <taxon>Bacillati</taxon>
        <taxon>Cyanobacteriota</taxon>
        <taxon>Cyanophyceae</taxon>
        <taxon>Oscillatoriophycideae</taxon>
        <taxon>Chroococcales</taxon>
        <taxon>Microcystaceae</taxon>
        <taxon>Microcystis</taxon>
    </lineage>
</organism>
<evidence type="ECO:0000313" key="2">
    <source>
        <dbReference type="Proteomes" id="UP000034103"/>
    </source>
</evidence>
<dbReference type="EMBL" id="CP011304">
    <property type="protein sequence ID" value="AKE65657.1"/>
    <property type="molecule type" value="Genomic_DNA"/>
</dbReference>
<dbReference type="InterPro" id="IPR036388">
    <property type="entry name" value="WH-like_DNA-bd_sf"/>
</dbReference>
<name>A0A0F6U667_MICAE</name>
<proteinExistence type="predicted"/>
<dbReference type="PATRIC" id="fig|1641812.3.peg.3426"/>
<protein>
    <recommendedName>
        <fullName evidence="3">DUF433 domain-containing protein</fullName>
    </recommendedName>
</protein>
<gene>
    <name evidence="1" type="ORF">MYAER_3319</name>
</gene>
<dbReference type="Proteomes" id="UP000034103">
    <property type="component" value="Chromosome"/>
</dbReference>
<accession>A0A0F6U667</accession>
<sequence length="99" mass="11646">MTTNAAKTQWQYLEKRPHSWRQQLCFQGRRLKAFDVWSDMIVNQMTPQEAALNWELPLAAIYEAIDYCEANQQLLKQEAEEERHRLEAKGISVEPKIIA</sequence>
<reference evidence="1 2" key="1">
    <citation type="journal article" date="2015" name="Genome Announc.">
        <title>Complete Genome Sequence of Microcystis aeruginosa NIES-2549, a Bloom-Forming Cyanobacterium from Lake Kasumigaura, Japan.</title>
        <authorList>
            <person name="Yamaguchi H."/>
            <person name="Suzuki S."/>
            <person name="Tanabe Y."/>
            <person name="Osana Y."/>
            <person name="Shimura Y."/>
            <person name="Ishida K."/>
            <person name="Kawachi M."/>
        </authorList>
    </citation>
    <scope>NUCLEOTIDE SEQUENCE [LARGE SCALE GENOMIC DNA]</scope>
    <source>
        <strain evidence="1 2">NIES-2549</strain>
    </source>
</reference>
<dbReference type="RefSeq" id="WP_046662847.1">
    <property type="nucleotide sequence ID" value="NZ_CP011304.1"/>
</dbReference>
<evidence type="ECO:0000313" key="1">
    <source>
        <dbReference type="EMBL" id="AKE65657.1"/>
    </source>
</evidence>
<dbReference type="Gene3D" id="1.10.10.10">
    <property type="entry name" value="Winged helix-like DNA-binding domain superfamily/Winged helix DNA-binding domain"/>
    <property type="match status" value="1"/>
</dbReference>